<dbReference type="Proteomes" id="UP000682733">
    <property type="component" value="Unassembled WGS sequence"/>
</dbReference>
<gene>
    <name evidence="1" type="ORF">OVA965_LOCUS13920</name>
    <name evidence="2" type="ORF">TMI583_LOCUS13923</name>
</gene>
<dbReference type="EMBL" id="CAJNOK010005913">
    <property type="protein sequence ID" value="CAF0987869.1"/>
    <property type="molecule type" value="Genomic_DNA"/>
</dbReference>
<evidence type="ECO:0000313" key="3">
    <source>
        <dbReference type="Proteomes" id="UP000677228"/>
    </source>
</evidence>
<protein>
    <recommendedName>
        <fullName evidence="4">Phosphoenolpyruvate carboxylase</fullName>
    </recommendedName>
</protein>
<dbReference type="PANTHER" id="PTHR30523">
    <property type="entry name" value="PHOSPHOENOLPYRUVATE CARBOXYLASE"/>
    <property type="match status" value="1"/>
</dbReference>
<evidence type="ECO:0008006" key="4">
    <source>
        <dbReference type="Google" id="ProtNLM"/>
    </source>
</evidence>
<dbReference type="SUPFAM" id="SSF51621">
    <property type="entry name" value="Phosphoenolpyruvate/pyruvate domain"/>
    <property type="match status" value="1"/>
</dbReference>
<dbReference type="PANTHER" id="PTHR30523:SF6">
    <property type="entry name" value="PHOSPHOENOLPYRUVATE CARBOXYLASE"/>
    <property type="match status" value="1"/>
</dbReference>
<organism evidence="1 3">
    <name type="scientific">Didymodactylos carnosus</name>
    <dbReference type="NCBI Taxonomy" id="1234261"/>
    <lineage>
        <taxon>Eukaryota</taxon>
        <taxon>Metazoa</taxon>
        <taxon>Spiralia</taxon>
        <taxon>Gnathifera</taxon>
        <taxon>Rotifera</taxon>
        <taxon>Eurotatoria</taxon>
        <taxon>Bdelloidea</taxon>
        <taxon>Philodinida</taxon>
        <taxon>Philodinidae</taxon>
        <taxon>Didymodactylos</taxon>
    </lineage>
</organism>
<dbReference type="Proteomes" id="UP000677228">
    <property type="component" value="Unassembled WGS sequence"/>
</dbReference>
<dbReference type="GO" id="GO:0006099">
    <property type="term" value="P:tricarboxylic acid cycle"/>
    <property type="evidence" value="ECO:0007669"/>
    <property type="project" value="InterPro"/>
</dbReference>
<dbReference type="GO" id="GO:0005829">
    <property type="term" value="C:cytosol"/>
    <property type="evidence" value="ECO:0007669"/>
    <property type="project" value="TreeGrafter"/>
</dbReference>
<reference evidence="1" key="1">
    <citation type="submission" date="2021-02" db="EMBL/GenBank/DDBJ databases">
        <authorList>
            <person name="Nowell W R."/>
        </authorList>
    </citation>
    <scope>NUCLEOTIDE SEQUENCE</scope>
</reference>
<sequence>MIEQWPFFRMYFDMLEMVLAKADVEITEYYEQRLVNEPSLKRLGKELRQRLDNLNKIVLHITDQQQLLEHAPLLYQTIMVRNPYIDPLHGLQAELLHRCRKEDKENKNVSSDINRALMVTMAGIAAGLRNTA</sequence>
<evidence type="ECO:0000313" key="2">
    <source>
        <dbReference type="EMBL" id="CAF3758071.1"/>
    </source>
</evidence>
<dbReference type="InterPro" id="IPR015813">
    <property type="entry name" value="Pyrv/PenolPyrv_kinase-like_dom"/>
</dbReference>
<evidence type="ECO:0000313" key="1">
    <source>
        <dbReference type="EMBL" id="CAF0987869.1"/>
    </source>
</evidence>
<dbReference type="EMBL" id="CAJOBA010005920">
    <property type="protein sequence ID" value="CAF3758071.1"/>
    <property type="molecule type" value="Genomic_DNA"/>
</dbReference>
<comment type="caution">
    <text evidence="1">The sequence shown here is derived from an EMBL/GenBank/DDBJ whole genome shotgun (WGS) entry which is preliminary data.</text>
</comment>
<dbReference type="GO" id="GO:0008964">
    <property type="term" value="F:phosphoenolpyruvate carboxylase activity"/>
    <property type="evidence" value="ECO:0007669"/>
    <property type="project" value="InterPro"/>
</dbReference>
<dbReference type="Pfam" id="PF00311">
    <property type="entry name" value="PEPcase"/>
    <property type="match status" value="1"/>
</dbReference>
<accession>A0A8S2DSK5</accession>
<dbReference type="AlphaFoldDB" id="A0A8S2DSK5"/>
<proteinExistence type="predicted"/>
<dbReference type="GO" id="GO:0015977">
    <property type="term" value="P:carbon fixation"/>
    <property type="evidence" value="ECO:0007669"/>
    <property type="project" value="InterPro"/>
</dbReference>
<name>A0A8S2DSK5_9BILA</name>
<dbReference type="InterPro" id="IPR021135">
    <property type="entry name" value="PEP_COase"/>
</dbReference>